<dbReference type="InterPro" id="IPR005479">
    <property type="entry name" value="CPAse_ATP-bd"/>
</dbReference>
<accession>A0ABW5WFZ8</accession>
<evidence type="ECO:0000259" key="8">
    <source>
        <dbReference type="PROSITE" id="PS50968"/>
    </source>
</evidence>
<dbReference type="InterPro" id="IPR005482">
    <property type="entry name" value="Biotin_COase_C"/>
</dbReference>
<keyword evidence="4 7" id="KW-0547">Nucleotide-binding</keyword>
<dbReference type="SMART" id="SM00878">
    <property type="entry name" value="Biotin_carb_C"/>
    <property type="match status" value="1"/>
</dbReference>
<keyword evidence="3" id="KW-0436">Ligase</keyword>
<name>A0ABW5WFZ8_9PSEU</name>
<evidence type="ECO:0000256" key="3">
    <source>
        <dbReference type="ARBA" id="ARBA00022598"/>
    </source>
</evidence>
<dbReference type="InterPro" id="IPR011764">
    <property type="entry name" value="Biotin_carboxylation_dom"/>
</dbReference>
<dbReference type="InterPro" id="IPR048429">
    <property type="entry name" value="MCC_alpha_BT"/>
</dbReference>
<evidence type="ECO:0000313" key="12">
    <source>
        <dbReference type="Proteomes" id="UP001597478"/>
    </source>
</evidence>
<comment type="caution">
    <text evidence="11">The sequence shown here is derived from an EMBL/GenBank/DDBJ whole genome shotgun (WGS) entry which is preliminary data.</text>
</comment>
<evidence type="ECO:0000256" key="5">
    <source>
        <dbReference type="ARBA" id="ARBA00022840"/>
    </source>
</evidence>
<feature type="domain" description="ATP-grasp" evidence="9">
    <location>
        <begin position="120"/>
        <end position="315"/>
    </location>
</feature>
<dbReference type="Gene3D" id="3.30.700.40">
    <property type="match status" value="1"/>
</dbReference>
<organism evidence="11 12">
    <name type="scientific">Prauserella oleivorans</name>
    <dbReference type="NCBI Taxonomy" id="1478153"/>
    <lineage>
        <taxon>Bacteria</taxon>
        <taxon>Bacillati</taxon>
        <taxon>Actinomycetota</taxon>
        <taxon>Actinomycetes</taxon>
        <taxon>Pseudonocardiales</taxon>
        <taxon>Pseudonocardiaceae</taxon>
        <taxon>Prauserella</taxon>
    </lineage>
</organism>
<dbReference type="InterPro" id="IPR011761">
    <property type="entry name" value="ATP-grasp"/>
</dbReference>
<evidence type="ECO:0000313" key="11">
    <source>
        <dbReference type="EMBL" id="MFD2801980.1"/>
    </source>
</evidence>
<dbReference type="PANTHER" id="PTHR18866:SF33">
    <property type="entry name" value="METHYLCROTONOYL-COA CARBOXYLASE SUBUNIT ALPHA, MITOCHONDRIAL-RELATED"/>
    <property type="match status" value="1"/>
</dbReference>
<dbReference type="SUPFAM" id="SSF52440">
    <property type="entry name" value="PreATP-grasp domain"/>
    <property type="match status" value="1"/>
</dbReference>
<evidence type="ECO:0000256" key="6">
    <source>
        <dbReference type="ARBA" id="ARBA00023267"/>
    </source>
</evidence>
<dbReference type="PROSITE" id="PS50979">
    <property type="entry name" value="BC"/>
    <property type="match status" value="1"/>
</dbReference>
<dbReference type="Gene3D" id="3.30.470.20">
    <property type="entry name" value="ATP-grasp fold, B domain"/>
    <property type="match status" value="1"/>
</dbReference>
<dbReference type="PROSITE" id="PS50975">
    <property type="entry name" value="ATP_GRASP"/>
    <property type="match status" value="1"/>
</dbReference>
<dbReference type="Pfam" id="PF21139">
    <property type="entry name" value="BT_MCC_alpha"/>
    <property type="match status" value="1"/>
</dbReference>
<dbReference type="PROSITE" id="PS50968">
    <property type="entry name" value="BIOTINYL_LIPOYL"/>
    <property type="match status" value="1"/>
</dbReference>
<dbReference type="PROSITE" id="PS00867">
    <property type="entry name" value="CPSASE_2"/>
    <property type="match status" value="1"/>
</dbReference>
<dbReference type="SUPFAM" id="SSF51230">
    <property type="entry name" value="Single hybrid motif"/>
    <property type="match status" value="1"/>
</dbReference>
<dbReference type="Gene3D" id="2.40.50.100">
    <property type="match status" value="1"/>
</dbReference>
<dbReference type="Pfam" id="PF00364">
    <property type="entry name" value="Biotin_lipoyl"/>
    <property type="match status" value="1"/>
</dbReference>
<evidence type="ECO:0000259" key="10">
    <source>
        <dbReference type="PROSITE" id="PS50979"/>
    </source>
</evidence>
<evidence type="ECO:0000256" key="2">
    <source>
        <dbReference type="ARBA" id="ARBA00013263"/>
    </source>
</evidence>
<dbReference type="Pfam" id="PF02786">
    <property type="entry name" value="CPSase_L_D2"/>
    <property type="match status" value="1"/>
</dbReference>
<reference evidence="12" key="1">
    <citation type="journal article" date="2019" name="Int. J. Syst. Evol. Microbiol.">
        <title>The Global Catalogue of Microorganisms (GCM) 10K type strain sequencing project: providing services to taxonomists for standard genome sequencing and annotation.</title>
        <authorList>
            <consortium name="The Broad Institute Genomics Platform"/>
            <consortium name="The Broad Institute Genome Sequencing Center for Infectious Disease"/>
            <person name="Wu L."/>
            <person name="Ma J."/>
        </authorList>
    </citation>
    <scope>NUCLEOTIDE SEQUENCE [LARGE SCALE GENOMIC DNA]</scope>
    <source>
        <strain evidence="12">IBRC-M 10906</strain>
    </source>
</reference>
<comment type="cofactor">
    <cofactor evidence="1">
        <name>biotin</name>
        <dbReference type="ChEBI" id="CHEBI:57586"/>
    </cofactor>
</comment>
<dbReference type="InterPro" id="IPR005481">
    <property type="entry name" value="BC-like_N"/>
</dbReference>
<evidence type="ECO:0000256" key="1">
    <source>
        <dbReference type="ARBA" id="ARBA00001953"/>
    </source>
</evidence>
<evidence type="ECO:0000256" key="7">
    <source>
        <dbReference type="PROSITE-ProRule" id="PRU00409"/>
    </source>
</evidence>
<keyword evidence="5 7" id="KW-0067">ATP-binding</keyword>
<dbReference type="SUPFAM" id="SSF56059">
    <property type="entry name" value="Glutathione synthetase ATP-binding domain-like"/>
    <property type="match status" value="1"/>
</dbReference>
<dbReference type="InterPro" id="IPR000089">
    <property type="entry name" value="Biotin_lipoyl"/>
</dbReference>
<gene>
    <name evidence="11" type="ORF">ACFS2C_21560</name>
</gene>
<dbReference type="InterPro" id="IPR016185">
    <property type="entry name" value="PreATP-grasp_dom_sf"/>
</dbReference>
<proteinExistence type="predicted"/>
<dbReference type="SUPFAM" id="SSF51246">
    <property type="entry name" value="Rudiment single hybrid motif"/>
    <property type="match status" value="1"/>
</dbReference>
<dbReference type="PROSITE" id="PS00188">
    <property type="entry name" value="BIOTIN"/>
    <property type="match status" value="1"/>
</dbReference>
<dbReference type="PANTHER" id="PTHR18866">
    <property type="entry name" value="CARBOXYLASE:PYRUVATE/ACETYL-COA/PROPIONYL-COA CARBOXYLASE"/>
    <property type="match status" value="1"/>
</dbReference>
<dbReference type="InterPro" id="IPR050856">
    <property type="entry name" value="Biotin_carboxylase_complex"/>
</dbReference>
<evidence type="ECO:0000256" key="4">
    <source>
        <dbReference type="ARBA" id="ARBA00022741"/>
    </source>
</evidence>
<dbReference type="EMBL" id="JBHUOF010000039">
    <property type="protein sequence ID" value="MFD2801980.1"/>
    <property type="molecule type" value="Genomic_DNA"/>
</dbReference>
<dbReference type="InterPro" id="IPR011053">
    <property type="entry name" value="Single_hybrid_motif"/>
</dbReference>
<dbReference type="EC" id="6.3.4.14" evidence="2"/>
<dbReference type="Proteomes" id="UP001597478">
    <property type="component" value="Unassembled WGS sequence"/>
</dbReference>
<feature type="domain" description="Biotin carboxylation" evidence="10">
    <location>
        <begin position="1"/>
        <end position="444"/>
    </location>
</feature>
<feature type="domain" description="Lipoyl-binding" evidence="8">
    <location>
        <begin position="576"/>
        <end position="651"/>
    </location>
</feature>
<dbReference type="InterPro" id="IPR001882">
    <property type="entry name" value="Biotin_BS"/>
</dbReference>
<dbReference type="Pfam" id="PF00289">
    <property type="entry name" value="Biotin_carb_N"/>
    <property type="match status" value="1"/>
</dbReference>
<dbReference type="InterPro" id="IPR011054">
    <property type="entry name" value="Rudment_hybrid_motif"/>
</dbReference>
<dbReference type="PROSITE" id="PS00866">
    <property type="entry name" value="CPSASE_1"/>
    <property type="match status" value="1"/>
</dbReference>
<dbReference type="RefSeq" id="WP_377384556.1">
    <property type="nucleotide sequence ID" value="NZ_JBHSAN010000003.1"/>
</dbReference>
<keyword evidence="6" id="KW-0092">Biotin</keyword>
<evidence type="ECO:0000259" key="9">
    <source>
        <dbReference type="PROSITE" id="PS50975"/>
    </source>
</evidence>
<protein>
    <recommendedName>
        <fullName evidence="2">biotin carboxylase</fullName>
        <ecNumber evidence="2">6.3.4.14</ecNumber>
    </recommendedName>
</protein>
<dbReference type="Pfam" id="PF02785">
    <property type="entry name" value="Biotin_carb_C"/>
    <property type="match status" value="1"/>
</dbReference>
<dbReference type="NCBIfam" id="NF006367">
    <property type="entry name" value="PRK08591.1"/>
    <property type="match status" value="1"/>
</dbReference>
<sequence length="657" mass="69299">MFDAVLVANRGEIAVRVIRTLRRLGIRSVAVYSDADADARHVREADTAVRLGPAEAARSYLSIPDVVRAAVESGAQAVHPGYGFLAENAAFAQACADAGLVFVGPPASAIDAMGDKIRAKATVSAAGVPVVPGKSDVDDFAAAAAEVGYPVLLKPSAGGGGKGMRLVTEPAQLAAAVESAQREARGAFGDDRLLLERFVESPRHIEIQVLADAHGNVVHLAERECSLQRRHQKIVEEAPSVLLDGDTRARMGAAAVEAARSVGYVGAGTVEFIVSSADPGEFFFMEMNTRLQVEHPVTELVTGIDLVEWQLRVAAGEPLTLRQEDVRLDGHAVEARVYAEDPARGFVPTGGTVLRLAEPCGDHVRVDSGLREGTQVGSNYDPMLAKVVAWGPDRASALHRLDRALAETAVLGVHTNVAFLRALVTDDDVRVGRLDTGLVERKLESLTSSGVPDDVFVAAALDRLIGLYPQSPGAGPWDVPSGWRLGTSASVTFRLRAEQDETLVRVEGSPGRALVTIGDGEPVEAAAERVDHGLAVHCGGRYRRYLRAEAPDGTLWLARDGLGVAIGERPNLLASHAENVDAGPVTSPMPGTVLVVKAAPGDVVSAGTPLLVVEAMKMEHTITAPVDGVVTELHVQAGQQVALDEPLALVTPEEQRP</sequence>
<dbReference type="CDD" id="cd06850">
    <property type="entry name" value="biotinyl_domain"/>
    <property type="match status" value="1"/>
</dbReference>
<keyword evidence="12" id="KW-1185">Reference proteome</keyword>